<dbReference type="Gene3D" id="3.20.20.140">
    <property type="entry name" value="Metal-dependent hydrolases"/>
    <property type="match status" value="1"/>
</dbReference>
<dbReference type="Gene3D" id="2.30.40.10">
    <property type="entry name" value="Urease, subunit C, domain 1"/>
    <property type="match status" value="1"/>
</dbReference>
<accession>A0ABW7RI49</accession>
<keyword evidence="7" id="KW-1185">Reference proteome</keyword>
<dbReference type="InterPro" id="IPR011059">
    <property type="entry name" value="Metal-dep_hydrolase_composite"/>
</dbReference>
<organism evidence="6 7">
    <name type="scientific">Streptomyces celluloflavus</name>
    <dbReference type="NCBI Taxonomy" id="58344"/>
    <lineage>
        <taxon>Bacteria</taxon>
        <taxon>Bacillati</taxon>
        <taxon>Actinomycetota</taxon>
        <taxon>Actinomycetes</taxon>
        <taxon>Kitasatosporales</taxon>
        <taxon>Streptomycetaceae</taxon>
        <taxon>Streptomyces</taxon>
    </lineage>
</organism>
<protein>
    <submittedName>
        <fullName evidence="6">Amidohydrolase family protein</fullName>
    </submittedName>
</protein>
<dbReference type="SUPFAM" id="SSF51338">
    <property type="entry name" value="Composite domain of metallo-dependent hydrolases"/>
    <property type="match status" value="1"/>
</dbReference>
<evidence type="ECO:0000256" key="3">
    <source>
        <dbReference type="ARBA" id="ARBA00022833"/>
    </source>
</evidence>
<comment type="caution">
    <text evidence="6">The sequence shown here is derived from an EMBL/GenBank/DDBJ whole genome shotgun (WGS) entry which is preliminary data.</text>
</comment>
<keyword evidence="3" id="KW-0862">Zinc</keyword>
<evidence type="ECO:0000313" key="6">
    <source>
        <dbReference type="EMBL" id="MFH8586030.1"/>
    </source>
</evidence>
<dbReference type="Pfam" id="PF01979">
    <property type="entry name" value="Amidohydro_1"/>
    <property type="match status" value="1"/>
</dbReference>
<evidence type="ECO:0000313" key="7">
    <source>
        <dbReference type="Proteomes" id="UP001610990"/>
    </source>
</evidence>
<keyword evidence="2" id="KW-0378">Hydrolase</keyword>
<evidence type="ECO:0000256" key="2">
    <source>
        <dbReference type="ARBA" id="ARBA00022801"/>
    </source>
</evidence>
<dbReference type="InterPro" id="IPR032466">
    <property type="entry name" value="Metal_Hydrolase"/>
</dbReference>
<dbReference type="RefSeq" id="WP_397673013.1">
    <property type="nucleotide sequence ID" value="NZ_JBIRGH010000009.1"/>
</dbReference>
<dbReference type="PANTHER" id="PTHR43135">
    <property type="entry name" value="ALPHA-D-RIBOSE 1-METHYLPHOSPHONATE 5-TRIPHOSPHATE DIPHOSPHATASE"/>
    <property type="match status" value="1"/>
</dbReference>
<name>A0ABW7RI49_9ACTN</name>
<evidence type="ECO:0000259" key="4">
    <source>
        <dbReference type="Pfam" id="PF01979"/>
    </source>
</evidence>
<evidence type="ECO:0000259" key="5">
    <source>
        <dbReference type="Pfam" id="PF22039"/>
    </source>
</evidence>
<dbReference type="Pfam" id="PF22039">
    <property type="entry name" value="HUTI_composite_bact"/>
    <property type="match status" value="1"/>
</dbReference>
<feature type="domain" description="Aminodeoxyfutalosine deaminase/Imidazolonepropionase-like composite" evidence="5">
    <location>
        <begin position="23"/>
        <end position="46"/>
    </location>
</feature>
<proteinExistence type="predicted"/>
<dbReference type="InterPro" id="IPR054418">
    <property type="entry name" value="MQNX/HUTI_composite_N"/>
</dbReference>
<dbReference type="InterPro" id="IPR006680">
    <property type="entry name" value="Amidohydro-rel"/>
</dbReference>
<evidence type="ECO:0000256" key="1">
    <source>
        <dbReference type="ARBA" id="ARBA00022723"/>
    </source>
</evidence>
<dbReference type="InterPro" id="IPR051781">
    <property type="entry name" value="Metallo-dep_Hydrolase"/>
</dbReference>
<feature type="domain" description="Amidohydrolase-related" evidence="4">
    <location>
        <begin position="58"/>
        <end position="393"/>
    </location>
</feature>
<gene>
    <name evidence="6" type="ORF">ACH4GP_16710</name>
</gene>
<dbReference type="SUPFAM" id="SSF51556">
    <property type="entry name" value="Metallo-dependent hydrolases"/>
    <property type="match status" value="1"/>
</dbReference>
<dbReference type="EMBL" id="JBIRGH010000009">
    <property type="protein sequence ID" value="MFH8586030.1"/>
    <property type="molecule type" value="Genomic_DNA"/>
</dbReference>
<dbReference type="Proteomes" id="UP001610990">
    <property type="component" value="Unassembled WGS sequence"/>
</dbReference>
<reference evidence="6 7" key="1">
    <citation type="submission" date="2024-10" db="EMBL/GenBank/DDBJ databases">
        <title>The Natural Products Discovery Center: Release of the First 8490 Sequenced Strains for Exploring Actinobacteria Biosynthetic Diversity.</title>
        <authorList>
            <person name="Kalkreuter E."/>
            <person name="Kautsar S.A."/>
            <person name="Yang D."/>
            <person name="Bader C.D."/>
            <person name="Teijaro C.N."/>
            <person name="Fluegel L."/>
            <person name="Davis C.M."/>
            <person name="Simpson J.R."/>
            <person name="Lauterbach L."/>
            <person name="Steele A.D."/>
            <person name="Gui C."/>
            <person name="Meng S."/>
            <person name="Li G."/>
            <person name="Viehrig K."/>
            <person name="Ye F."/>
            <person name="Su P."/>
            <person name="Kiefer A.F."/>
            <person name="Nichols A."/>
            <person name="Cepeda A.J."/>
            <person name="Yan W."/>
            <person name="Fan B."/>
            <person name="Jiang Y."/>
            <person name="Adhikari A."/>
            <person name="Zheng C.-J."/>
            <person name="Schuster L."/>
            <person name="Cowan T.M."/>
            <person name="Smanski M.J."/>
            <person name="Chevrette M.G."/>
            <person name="De Carvalho L.P.S."/>
            <person name="Shen B."/>
        </authorList>
    </citation>
    <scope>NUCLEOTIDE SEQUENCE [LARGE SCALE GENOMIC DNA]</scope>
    <source>
        <strain evidence="6 7">NPDC018013</strain>
    </source>
</reference>
<sequence length="395" mass="41780">MTDTLITAGRVITGPNGTSITDGAVLVRGDRIAAVGPRKELEQLAPHGLRTVSFPDGTVLPGLIDAHTHLIFDASADPVAAVQASSDEELLEGMAERAEQLVLSGVTTVRDLGDRNGLAIRLRNSIASGALPGPHILSAATPLTSPGGHCNFFGGEVEGEQAIRDMVQRNARLGANVIKVMGTGGGMTKGGPAIWQNQFTEAELRIVVEEAQRLELPVAVHAHGTDGIAAAVAAGVDTIEHCTWMTEGGEFDLRDDLLAEIKAQGIYVCTATSPNWRAFAERVGHDRAEYLFSSMRWMADGGVPMIAGTDAGVTRAVFDKFVNSLEFYQYLGIPNAKILDMATTDGAQALRSTDTGRLAKGLRADVLAVDGNPLDDITALRDIRLVIVGGKTVRQ</sequence>
<keyword evidence="1" id="KW-0479">Metal-binding</keyword>
<dbReference type="PANTHER" id="PTHR43135:SF3">
    <property type="entry name" value="ALPHA-D-RIBOSE 1-METHYLPHOSPHONATE 5-TRIPHOSPHATE DIPHOSPHATASE"/>
    <property type="match status" value="1"/>
</dbReference>